<protein>
    <submittedName>
        <fullName evidence="1">Uncharacterized protein</fullName>
    </submittedName>
</protein>
<accession>A0ACB8SA23</accession>
<gene>
    <name evidence="1" type="ORF">FA95DRAFT_1553314</name>
</gene>
<evidence type="ECO:0000313" key="1">
    <source>
        <dbReference type="EMBL" id="KAI0052658.1"/>
    </source>
</evidence>
<keyword evidence="2" id="KW-1185">Reference proteome</keyword>
<sequence length="106" mass="11486">MHPSLRVAHKPLISFIGKRQWASEPQHAHPAAPAQLKEAFSDFLKKFEGSAKTTASASGGSSSKSNSGKKVFGEFWEAPERLWNSRSSYVENAEIEAVISGGASLR</sequence>
<evidence type="ECO:0000313" key="2">
    <source>
        <dbReference type="Proteomes" id="UP000814033"/>
    </source>
</evidence>
<reference evidence="1" key="1">
    <citation type="submission" date="2021-02" db="EMBL/GenBank/DDBJ databases">
        <authorList>
            <consortium name="DOE Joint Genome Institute"/>
            <person name="Ahrendt S."/>
            <person name="Looney B.P."/>
            <person name="Miyauchi S."/>
            <person name="Morin E."/>
            <person name="Drula E."/>
            <person name="Courty P.E."/>
            <person name="Chicoki N."/>
            <person name="Fauchery L."/>
            <person name="Kohler A."/>
            <person name="Kuo A."/>
            <person name="Labutti K."/>
            <person name="Pangilinan J."/>
            <person name="Lipzen A."/>
            <person name="Riley R."/>
            <person name="Andreopoulos W."/>
            <person name="He G."/>
            <person name="Johnson J."/>
            <person name="Barry K.W."/>
            <person name="Grigoriev I.V."/>
            <person name="Nagy L."/>
            <person name="Hibbett D."/>
            <person name="Henrissat B."/>
            <person name="Matheny P.B."/>
            <person name="Labbe J."/>
            <person name="Martin F."/>
        </authorList>
    </citation>
    <scope>NUCLEOTIDE SEQUENCE</scope>
    <source>
        <strain evidence="1">FP105234-sp</strain>
    </source>
</reference>
<reference evidence="1" key="2">
    <citation type="journal article" date="2022" name="New Phytol.">
        <title>Evolutionary transition to the ectomycorrhizal habit in the genomes of a hyperdiverse lineage of mushroom-forming fungi.</title>
        <authorList>
            <person name="Looney B."/>
            <person name="Miyauchi S."/>
            <person name="Morin E."/>
            <person name="Drula E."/>
            <person name="Courty P.E."/>
            <person name="Kohler A."/>
            <person name="Kuo A."/>
            <person name="LaButti K."/>
            <person name="Pangilinan J."/>
            <person name="Lipzen A."/>
            <person name="Riley R."/>
            <person name="Andreopoulos W."/>
            <person name="He G."/>
            <person name="Johnson J."/>
            <person name="Nolan M."/>
            <person name="Tritt A."/>
            <person name="Barry K.W."/>
            <person name="Grigoriev I.V."/>
            <person name="Nagy L.G."/>
            <person name="Hibbett D."/>
            <person name="Henrissat B."/>
            <person name="Matheny P.B."/>
            <person name="Labbe J."/>
            <person name="Martin F.M."/>
        </authorList>
    </citation>
    <scope>NUCLEOTIDE SEQUENCE</scope>
    <source>
        <strain evidence="1">FP105234-sp</strain>
    </source>
</reference>
<organism evidence="1 2">
    <name type="scientific">Auriscalpium vulgare</name>
    <dbReference type="NCBI Taxonomy" id="40419"/>
    <lineage>
        <taxon>Eukaryota</taxon>
        <taxon>Fungi</taxon>
        <taxon>Dikarya</taxon>
        <taxon>Basidiomycota</taxon>
        <taxon>Agaricomycotina</taxon>
        <taxon>Agaricomycetes</taxon>
        <taxon>Russulales</taxon>
        <taxon>Auriscalpiaceae</taxon>
        <taxon>Auriscalpium</taxon>
    </lineage>
</organism>
<dbReference type="EMBL" id="MU275844">
    <property type="protein sequence ID" value="KAI0052658.1"/>
    <property type="molecule type" value="Genomic_DNA"/>
</dbReference>
<proteinExistence type="predicted"/>
<name>A0ACB8SA23_9AGAM</name>
<dbReference type="Proteomes" id="UP000814033">
    <property type="component" value="Unassembled WGS sequence"/>
</dbReference>
<comment type="caution">
    <text evidence="1">The sequence shown here is derived from an EMBL/GenBank/DDBJ whole genome shotgun (WGS) entry which is preliminary data.</text>
</comment>